<sequence>MLSYIWFFLIFTGIVIGAFTGNLQAINTAIVEDTSEAVKFVIGLMGVMSLWLGLMNVAERSGLIKSFSKLLAPITGVLFPGIPKGHPAMSSIVMNMVTNMFGAGNSATAIGLKAMEEMNSLNKNKAKATNAMCMFLVINMSSIQIVPLTVLKIRADTGSMNVTEIIGTSLIATTISTVVGILSVKILEKRE</sequence>
<dbReference type="STRING" id="415015.SAMN05660462_01444"/>
<reference evidence="3 4" key="1">
    <citation type="submission" date="2016-10" db="EMBL/GenBank/DDBJ databases">
        <authorList>
            <person name="de Groot N.N."/>
        </authorList>
    </citation>
    <scope>NUCLEOTIDE SEQUENCE [LARGE SCALE GENOMIC DNA]</scope>
    <source>
        <strain evidence="3 4">DSM 21650</strain>
    </source>
</reference>
<feature type="transmembrane region" description="Helical" evidence="1">
    <location>
        <begin position="6"/>
        <end position="25"/>
    </location>
</feature>
<feature type="transmembrane region" description="Helical" evidence="1">
    <location>
        <begin position="165"/>
        <end position="187"/>
    </location>
</feature>
<dbReference type="InterPro" id="IPR011642">
    <property type="entry name" value="Gate_dom"/>
</dbReference>
<organism evidence="3 4">
    <name type="scientific">Proteiniborus ethanoligenes</name>
    <dbReference type="NCBI Taxonomy" id="415015"/>
    <lineage>
        <taxon>Bacteria</taxon>
        <taxon>Bacillati</taxon>
        <taxon>Bacillota</taxon>
        <taxon>Clostridia</taxon>
        <taxon>Eubacteriales</taxon>
        <taxon>Proteiniborus</taxon>
    </lineage>
</organism>
<dbReference type="Proteomes" id="UP000198625">
    <property type="component" value="Unassembled WGS sequence"/>
</dbReference>
<keyword evidence="1" id="KW-0472">Membrane</keyword>
<name>A0A1H3PCI8_9FIRM</name>
<dbReference type="Pfam" id="PF07670">
    <property type="entry name" value="Gate"/>
    <property type="match status" value="1"/>
</dbReference>
<dbReference type="OrthoDB" id="9782481at2"/>
<feature type="transmembrane region" description="Helical" evidence="1">
    <location>
        <begin position="37"/>
        <end position="58"/>
    </location>
</feature>
<accession>A0A1H3PCI8</accession>
<protein>
    <submittedName>
        <fullName evidence="3">Spore maturation protein A</fullName>
    </submittedName>
</protein>
<evidence type="ECO:0000256" key="1">
    <source>
        <dbReference type="SAM" id="Phobius"/>
    </source>
</evidence>
<feature type="domain" description="Nucleoside transporter/FeoB GTPase Gate" evidence="2">
    <location>
        <begin position="42"/>
        <end position="152"/>
    </location>
</feature>
<evidence type="ECO:0000313" key="3">
    <source>
        <dbReference type="EMBL" id="SDY98872.1"/>
    </source>
</evidence>
<dbReference type="RefSeq" id="WP_091729199.1">
    <property type="nucleotide sequence ID" value="NZ_FNQE01000014.1"/>
</dbReference>
<keyword evidence="1" id="KW-1133">Transmembrane helix</keyword>
<evidence type="ECO:0000259" key="2">
    <source>
        <dbReference type="Pfam" id="PF07670"/>
    </source>
</evidence>
<proteinExistence type="predicted"/>
<gene>
    <name evidence="3" type="ORF">SAMN05660462_01444</name>
</gene>
<evidence type="ECO:0000313" key="4">
    <source>
        <dbReference type="Proteomes" id="UP000198625"/>
    </source>
</evidence>
<dbReference type="AlphaFoldDB" id="A0A1H3PCI8"/>
<keyword evidence="1" id="KW-0812">Transmembrane</keyword>
<dbReference type="EMBL" id="FNQE01000014">
    <property type="protein sequence ID" value="SDY98872.1"/>
    <property type="molecule type" value="Genomic_DNA"/>
</dbReference>
<feature type="transmembrane region" description="Helical" evidence="1">
    <location>
        <begin position="133"/>
        <end position="153"/>
    </location>
</feature>
<keyword evidence="4" id="KW-1185">Reference proteome</keyword>